<dbReference type="InterPro" id="IPR001296">
    <property type="entry name" value="Glyco_trans_1"/>
</dbReference>
<sequence length="376" mass="42886">MIDAEIAIISSHLGHVRGGAEINDLKLGREFERLGSEVTYVTQRDETRSPITIDRPVRIVENRYWYQHSYNLFEPAGKILRHINEEVFRWRIWQEHEEFLRECDLVLTTGRPLLAKLSDDISGTLLYAVRGKVNPLYHRYLRSADGLIFWGGCESEYDDRSILDLPRVMLDPAVDTGSFYPSSVSKKFSSDLRDGDPDTELLTFVGRLEPVKRVDRIIRAVSRLESDYNLKFQVIGAGSQRNDLEILADDQTSGETVKFLGRVPREDIPRYLNASDLFVMASEMENHPIALKEAAMCGTFCVAPDIGRIGEILDDDIGYTYTNNTTEGLTEGLRTVLESEAYRRAPRDQRAKTYNDWQANAEAILELYARIQDGKP</sequence>
<dbReference type="EMBL" id="JBHSXI010000001">
    <property type="protein sequence ID" value="MFC6888243.1"/>
    <property type="molecule type" value="Genomic_DNA"/>
</dbReference>
<feature type="domain" description="Glycosyl transferase family 1" evidence="1">
    <location>
        <begin position="198"/>
        <end position="348"/>
    </location>
</feature>
<dbReference type="Gene3D" id="3.40.50.2000">
    <property type="entry name" value="Glycogen Phosphorylase B"/>
    <property type="match status" value="2"/>
</dbReference>
<proteinExistence type="predicted"/>
<dbReference type="InterPro" id="IPR050194">
    <property type="entry name" value="Glycosyltransferase_grp1"/>
</dbReference>
<evidence type="ECO:0000313" key="2">
    <source>
        <dbReference type="EMBL" id="MFC6888243.1"/>
    </source>
</evidence>
<dbReference type="RefSeq" id="WP_379765051.1">
    <property type="nucleotide sequence ID" value="NZ_JBHSXI010000001.1"/>
</dbReference>
<keyword evidence="2" id="KW-0808">Transferase</keyword>
<protein>
    <submittedName>
        <fullName evidence="2">Glycosyltransferase family 4 protein</fullName>
        <ecNumber evidence="2">2.4.-.-</ecNumber>
    </submittedName>
</protein>
<dbReference type="AlphaFoldDB" id="A0ABD5UG48"/>
<comment type="caution">
    <text evidence="2">The sequence shown here is derived from an EMBL/GenBank/DDBJ whole genome shotgun (WGS) entry which is preliminary data.</text>
</comment>
<dbReference type="PANTHER" id="PTHR45947">
    <property type="entry name" value="SULFOQUINOVOSYL TRANSFERASE SQD2"/>
    <property type="match status" value="1"/>
</dbReference>
<evidence type="ECO:0000259" key="1">
    <source>
        <dbReference type="Pfam" id="PF00534"/>
    </source>
</evidence>
<dbReference type="Pfam" id="PF00534">
    <property type="entry name" value="Glycos_transf_1"/>
    <property type="match status" value="1"/>
</dbReference>
<evidence type="ECO:0000313" key="3">
    <source>
        <dbReference type="Proteomes" id="UP001596333"/>
    </source>
</evidence>
<dbReference type="Proteomes" id="UP001596333">
    <property type="component" value="Unassembled WGS sequence"/>
</dbReference>
<reference evidence="2 3" key="1">
    <citation type="journal article" date="2019" name="Int. J. Syst. Evol. Microbiol.">
        <title>The Global Catalogue of Microorganisms (GCM) 10K type strain sequencing project: providing services to taxonomists for standard genome sequencing and annotation.</title>
        <authorList>
            <consortium name="The Broad Institute Genomics Platform"/>
            <consortium name="The Broad Institute Genome Sequencing Center for Infectious Disease"/>
            <person name="Wu L."/>
            <person name="Ma J."/>
        </authorList>
    </citation>
    <scope>NUCLEOTIDE SEQUENCE [LARGE SCALE GENOMIC DNA]</scope>
    <source>
        <strain evidence="2 3">Y73</strain>
    </source>
</reference>
<gene>
    <name evidence="2" type="ORF">ACFQEY_04145</name>
</gene>
<dbReference type="EC" id="2.4.-.-" evidence="2"/>
<name>A0ABD5UG48_9EURY</name>
<dbReference type="PANTHER" id="PTHR45947:SF3">
    <property type="entry name" value="SULFOQUINOVOSYL TRANSFERASE SQD2"/>
    <property type="match status" value="1"/>
</dbReference>
<accession>A0ABD5UG48</accession>
<dbReference type="SUPFAM" id="SSF53756">
    <property type="entry name" value="UDP-Glycosyltransferase/glycogen phosphorylase"/>
    <property type="match status" value="1"/>
</dbReference>
<organism evidence="2 3">
    <name type="scientific">Halorubrum trueperi</name>
    <dbReference type="NCBI Taxonomy" id="2004704"/>
    <lineage>
        <taxon>Archaea</taxon>
        <taxon>Methanobacteriati</taxon>
        <taxon>Methanobacteriota</taxon>
        <taxon>Stenosarchaea group</taxon>
        <taxon>Halobacteria</taxon>
        <taxon>Halobacteriales</taxon>
        <taxon>Haloferacaceae</taxon>
        <taxon>Halorubrum</taxon>
    </lineage>
</organism>
<keyword evidence="2" id="KW-0328">Glycosyltransferase</keyword>
<dbReference type="GO" id="GO:0016757">
    <property type="term" value="F:glycosyltransferase activity"/>
    <property type="evidence" value="ECO:0007669"/>
    <property type="project" value="UniProtKB-KW"/>
</dbReference>
<dbReference type="CDD" id="cd03801">
    <property type="entry name" value="GT4_PimA-like"/>
    <property type="match status" value="1"/>
</dbReference>
<keyword evidence="3" id="KW-1185">Reference proteome</keyword>